<dbReference type="RefSeq" id="WP_249301116.1">
    <property type="nucleotide sequence ID" value="NZ_CP060634.1"/>
</dbReference>
<dbReference type="EMBL" id="CP060634">
    <property type="protein sequence ID" value="QNM04599.1"/>
    <property type="molecule type" value="Genomic_DNA"/>
</dbReference>
<feature type="compositionally biased region" description="Low complexity" evidence="3">
    <location>
        <begin position="433"/>
        <end position="444"/>
    </location>
</feature>
<name>A0A7G9G1B7_9FIRM</name>
<accession>A0A7G9G1B7</accession>
<keyword evidence="1" id="KW-0802">TPR repeat</keyword>
<evidence type="ECO:0000256" key="1">
    <source>
        <dbReference type="PROSITE-ProRule" id="PRU00339"/>
    </source>
</evidence>
<dbReference type="Proteomes" id="UP000515823">
    <property type="component" value="Chromosome"/>
</dbReference>
<feature type="compositionally biased region" description="Acidic residues" evidence="3">
    <location>
        <begin position="350"/>
        <end position="371"/>
    </location>
</feature>
<feature type="repeat" description="TPR" evidence="1">
    <location>
        <begin position="74"/>
        <end position="107"/>
    </location>
</feature>
<feature type="compositionally biased region" description="Acidic residues" evidence="3">
    <location>
        <begin position="378"/>
        <end position="405"/>
    </location>
</feature>
<feature type="compositionally biased region" description="Acidic residues" evidence="3">
    <location>
        <begin position="415"/>
        <end position="432"/>
    </location>
</feature>
<keyword evidence="5" id="KW-1185">Reference proteome</keyword>
<dbReference type="InterPro" id="IPR019734">
    <property type="entry name" value="TPR_rpt"/>
</dbReference>
<dbReference type="KEGG" id="qdo:H9Q78_08940"/>
<feature type="coiled-coil region" evidence="2">
    <location>
        <begin position="195"/>
        <end position="222"/>
    </location>
</feature>
<keyword evidence="2" id="KW-0175">Coiled coil</keyword>
<sequence length="692" mass="77623">MDKYELSIKEDKIKKHAEKKDYVTAAKIADTIDWRRVKNIKMLTLVSQIYEKVKNYAEAKNVLLIAYERVPVGRRMLYKLTELCVKSGNLDEAEDFFEEFQEIAPNDISKLILAYQIESSRGEPLEKLITILELYRKNEFEEKWAYELAYLYHKAGRSKDCVQLCNEIILWFSVGPYVDKALELKMQYEPLTPSQQEKLVNKKKFEERIKAVEREFEDKYSQETLDSGLLGEEPTLKEEGFKEAAMTEEPEVTEEASVDEEVGITSDVLLQNAQFQDMEADLAQSVRAAAEEMPQAEEAAAQDTKEILAQTKELKNSKPEITQTTEFLNEVSAALAASVFADSDQKIEAEETDPEITEEGADEKIDAEEAETGGQEAAVEEEPGTAEEIPAEDSAEEKDEAEVFAEPEMTGSEENAPDEEISAESESDEVIPEENAVNADSAAAAEDETPEESKYPAEADEKAEEVFETPEEELEEEEIDGNQITCVVVEEEPGEGRIPLAVEKLKKTHEILGVPATQVAKISGAKLSAKGIHNTFIRLAGRDLIVDNAADLTGAAVKELVRELKKPFVSMVLVLVDSPERIDKLLVQNLELDKLCVYLEDEEQMSVDDFVTCVSAYAEEEECIIDEMAGLAVYALAERMRNDGVQLSEQEAKALVDEAIDKAEHRGLKGLFGSKYDKKGYLILKEQYFKNL</sequence>
<evidence type="ECO:0000256" key="3">
    <source>
        <dbReference type="SAM" id="MobiDB-lite"/>
    </source>
</evidence>
<reference evidence="4 5" key="1">
    <citation type="submission" date="2020-08" db="EMBL/GenBank/DDBJ databases">
        <authorList>
            <person name="Liu C."/>
            <person name="Sun Q."/>
        </authorList>
    </citation>
    <scope>NUCLEOTIDE SEQUENCE [LARGE SCALE GENOMIC DNA]</scope>
    <source>
        <strain evidence="4 5">NSJ-38</strain>
    </source>
</reference>
<evidence type="ECO:0000313" key="4">
    <source>
        <dbReference type="EMBL" id="QNM04599.1"/>
    </source>
</evidence>
<feature type="compositionally biased region" description="Basic and acidic residues" evidence="3">
    <location>
        <begin position="451"/>
        <end position="460"/>
    </location>
</feature>
<feature type="region of interest" description="Disordered" evidence="3">
    <location>
        <begin position="340"/>
        <end position="461"/>
    </location>
</feature>
<gene>
    <name evidence="4" type="ORF">H9Q78_08940</name>
</gene>
<evidence type="ECO:0000313" key="5">
    <source>
        <dbReference type="Proteomes" id="UP000515823"/>
    </source>
</evidence>
<dbReference type="SUPFAM" id="SSF48452">
    <property type="entry name" value="TPR-like"/>
    <property type="match status" value="1"/>
</dbReference>
<evidence type="ECO:0000256" key="2">
    <source>
        <dbReference type="SAM" id="Coils"/>
    </source>
</evidence>
<proteinExistence type="predicted"/>
<dbReference type="Gene3D" id="1.25.40.10">
    <property type="entry name" value="Tetratricopeptide repeat domain"/>
    <property type="match status" value="1"/>
</dbReference>
<protein>
    <submittedName>
        <fullName evidence="4">Uncharacterized protein</fullName>
    </submittedName>
</protein>
<dbReference type="PROSITE" id="PS50005">
    <property type="entry name" value="TPR"/>
    <property type="match status" value="1"/>
</dbReference>
<organism evidence="4 5">
    <name type="scientific">Qiania dongpingensis</name>
    <dbReference type="NCBI Taxonomy" id="2763669"/>
    <lineage>
        <taxon>Bacteria</taxon>
        <taxon>Bacillati</taxon>
        <taxon>Bacillota</taxon>
        <taxon>Clostridia</taxon>
        <taxon>Lachnospirales</taxon>
        <taxon>Lachnospiraceae</taxon>
        <taxon>Qiania</taxon>
    </lineage>
</organism>
<dbReference type="InterPro" id="IPR011990">
    <property type="entry name" value="TPR-like_helical_dom_sf"/>
</dbReference>
<dbReference type="AlphaFoldDB" id="A0A7G9G1B7"/>